<evidence type="ECO:0000313" key="7">
    <source>
        <dbReference type="EMBL" id="AAK90683.1"/>
    </source>
</evidence>
<dbReference type="HOGENOM" id="CLU_047691_12_3_5"/>
<proteinExistence type="inferred from homology"/>
<reference evidence="7 8" key="1">
    <citation type="journal article" date="2001" name="Science">
        <title>The genome of the natural genetic engineer Agrobacterium tumefaciens C58.</title>
        <authorList>
            <person name="Wood D.W."/>
            <person name="Setubal J.C."/>
            <person name="Kaul R."/>
            <person name="Monks D.E."/>
            <person name="Kitajima J.P."/>
            <person name="Okura V.K."/>
            <person name="Zhou Y."/>
            <person name="Chen L."/>
            <person name="Wood G.E."/>
            <person name="Almeida N.F.Jr."/>
            <person name="Woo L."/>
            <person name="Chen Y."/>
            <person name="Paulsen I.T."/>
            <person name="Eisen J.A."/>
            <person name="Karp P.D."/>
            <person name="Bovee D.Sr."/>
            <person name="Chapman P."/>
            <person name="Clendenning J."/>
            <person name="Deatherage G."/>
            <person name="Gillet W."/>
            <person name="Grant C."/>
            <person name="Kutyavin T."/>
            <person name="Levy R."/>
            <person name="Li M.J."/>
            <person name="McClelland E."/>
            <person name="Palmieri A."/>
            <person name="Raymond C."/>
            <person name="Rouse G."/>
            <person name="Saenphimmachak C."/>
            <person name="Wu Z."/>
            <person name="Romero P."/>
            <person name="Gordon D."/>
            <person name="Zhang S."/>
            <person name="Yoo H."/>
            <person name="Tao Y."/>
            <person name="Biddle P."/>
            <person name="Jung M."/>
            <person name="Krespan W."/>
            <person name="Perry M."/>
            <person name="Gordon-Kamm B."/>
            <person name="Liao L."/>
            <person name="Kim S."/>
            <person name="Hendrick C."/>
            <person name="Zhao Z.Y."/>
            <person name="Dolan M."/>
            <person name="Chumley F."/>
            <person name="Tingey S.V."/>
            <person name="Tomb J.F."/>
            <person name="Gordon M.P."/>
            <person name="Olson M.V."/>
            <person name="Nester E.W."/>
        </authorList>
    </citation>
    <scope>NUCLEOTIDE SEQUENCE [LARGE SCALE GENOMIC DNA]</scope>
    <source>
        <strain evidence="8">C58 / ATCC 33970</strain>
    </source>
</reference>
<sequence>MASYDDELVAAFSRNERRIKRYLISRTRSQADSDDLAQEAWIKLARNGAAALAAPVPYLMRIARSLAVDHDRGQKRKLTSNDIDVLMSVADEQPGPEKQFEDRDQVRCLIEIIDELPERQRKMLVACRLDQRRHADIAAEFGVSIRTVELEVRKAVDYCRERLETINRA</sequence>
<dbReference type="OrthoDB" id="7193272at2"/>
<evidence type="ECO:0000256" key="1">
    <source>
        <dbReference type="ARBA" id="ARBA00010641"/>
    </source>
</evidence>
<dbReference type="NCBIfam" id="TIGR02937">
    <property type="entry name" value="sigma70-ECF"/>
    <property type="match status" value="1"/>
</dbReference>
<dbReference type="AlphaFoldDB" id="A9CLE0"/>
<feature type="domain" description="RNA polymerase sigma factor 70 region 4 type 2" evidence="6">
    <location>
        <begin position="107"/>
        <end position="156"/>
    </location>
</feature>
<dbReference type="Pfam" id="PF08281">
    <property type="entry name" value="Sigma70_r4_2"/>
    <property type="match status" value="1"/>
</dbReference>
<dbReference type="Gene3D" id="1.10.10.10">
    <property type="entry name" value="Winged helix-like DNA-binding domain superfamily/Winged helix DNA-binding domain"/>
    <property type="match status" value="1"/>
</dbReference>
<feature type="domain" description="RNA polymerase sigma-70 region 2" evidence="5">
    <location>
        <begin position="12"/>
        <end position="76"/>
    </location>
</feature>
<comment type="similarity">
    <text evidence="1">Belongs to the sigma-70 factor family. ECF subfamily.</text>
</comment>
<reference evidence="7 8" key="2">
    <citation type="journal article" date="2001" name="Science">
        <title>Genome sequence of the plant pathogen and biotechnology agent Agrobacterium tumefaciens C58.</title>
        <authorList>
            <person name="Goodner B."/>
            <person name="Hinkle G."/>
            <person name="Gattung S."/>
            <person name="Miller N."/>
            <person name="Blanchard M."/>
            <person name="Qurollo B."/>
            <person name="Goldman B.S."/>
            <person name="Cao Y."/>
            <person name="Askenazi M."/>
            <person name="Halling C."/>
            <person name="Mullin L."/>
            <person name="Houmiel K."/>
            <person name="Gordon J."/>
            <person name="Vaudin M."/>
            <person name="Iartchouk O."/>
            <person name="Epp A."/>
            <person name="Liu F."/>
            <person name="Wollam C."/>
            <person name="Allinger M."/>
            <person name="Doughty D."/>
            <person name="Scott C."/>
            <person name="Lappas C."/>
            <person name="Markelz B."/>
            <person name="Flanagan C."/>
            <person name="Crowell C."/>
            <person name="Gurson J."/>
            <person name="Lomo C."/>
            <person name="Sear C."/>
            <person name="Strub G."/>
            <person name="Cielo C."/>
            <person name="Slater S."/>
        </authorList>
    </citation>
    <scope>NUCLEOTIDE SEQUENCE [LARGE SCALE GENOMIC DNA]</scope>
    <source>
        <strain evidence="8">C58 / ATCC 33970</strain>
    </source>
</reference>
<dbReference type="EnsemblBacteria" id="AAK90683">
    <property type="protein sequence ID" value="AAK90683"/>
    <property type="gene ID" value="Atu5309"/>
</dbReference>
<dbReference type="Proteomes" id="UP000000813">
    <property type="component" value="Plasmid At"/>
</dbReference>
<dbReference type="GO" id="GO:0003677">
    <property type="term" value="F:DNA binding"/>
    <property type="evidence" value="ECO:0007669"/>
    <property type="project" value="InterPro"/>
</dbReference>
<keyword evidence="8" id="KW-1185">Reference proteome</keyword>
<dbReference type="SUPFAM" id="SSF88659">
    <property type="entry name" value="Sigma3 and sigma4 domains of RNA polymerase sigma factors"/>
    <property type="match status" value="1"/>
</dbReference>
<dbReference type="InterPro" id="IPR013324">
    <property type="entry name" value="RNA_pol_sigma_r3/r4-like"/>
</dbReference>
<dbReference type="PATRIC" id="fig|176299.10.peg.4982"/>
<keyword evidence="4" id="KW-0804">Transcription</keyword>
<keyword evidence="2" id="KW-0805">Transcription regulation</keyword>
<dbReference type="InterPro" id="IPR007627">
    <property type="entry name" value="RNA_pol_sigma70_r2"/>
</dbReference>
<keyword evidence="3" id="KW-0731">Sigma factor</keyword>
<dbReference type="eggNOG" id="COG1595">
    <property type="taxonomic scope" value="Bacteria"/>
</dbReference>
<evidence type="ECO:0000256" key="3">
    <source>
        <dbReference type="ARBA" id="ARBA00023082"/>
    </source>
</evidence>
<dbReference type="PIR" id="AG3197">
    <property type="entry name" value="AG3197"/>
</dbReference>
<name>A9CLE0_AGRFC</name>
<dbReference type="EMBL" id="AE007872">
    <property type="protein sequence ID" value="AAK90683.1"/>
    <property type="molecule type" value="Genomic_DNA"/>
</dbReference>
<dbReference type="GO" id="GO:0006352">
    <property type="term" value="P:DNA-templated transcription initiation"/>
    <property type="evidence" value="ECO:0007669"/>
    <property type="project" value="InterPro"/>
</dbReference>
<evidence type="ECO:0000259" key="6">
    <source>
        <dbReference type="Pfam" id="PF08281"/>
    </source>
</evidence>
<dbReference type="GO" id="GO:0016987">
    <property type="term" value="F:sigma factor activity"/>
    <property type="evidence" value="ECO:0007669"/>
    <property type="project" value="UniProtKB-KW"/>
</dbReference>
<dbReference type="InterPro" id="IPR013325">
    <property type="entry name" value="RNA_pol_sigma_r2"/>
</dbReference>
<dbReference type="PANTHER" id="PTHR43133">
    <property type="entry name" value="RNA POLYMERASE ECF-TYPE SIGMA FACTO"/>
    <property type="match status" value="1"/>
</dbReference>
<dbReference type="SUPFAM" id="SSF88946">
    <property type="entry name" value="Sigma2 domain of RNA polymerase sigma factors"/>
    <property type="match status" value="1"/>
</dbReference>
<organism evidence="7 8">
    <name type="scientific">Agrobacterium fabrum (strain C58 / ATCC 33970)</name>
    <name type="common">Agrobacterium tumefaciens (strain C58)</name>
    <dbReference type="NCBI Taxonomy" id="176299"/>
    <lineage>
        <taxon>Bacteria</taxon>
        <taxon>Pseudomonadati</taxon>
        <taxon>Pseudomonadota</taxon>
        <taxon>Alphaproteobacteria</taxon>
        <taxon>Hyphomicrobiales</taxon>
        <taxon>Rhizobiaceae</taxon>
        <taxon>Rhizobium/Agrobacterium group</taxon>
        <taxon>Agrobacterium</taxon>
        <taxon>Agrobacterium tumefaciens complex</taxon>
    </lineage>
</organism>
<evidence type="ECO:0000256" key="4">
    <source>
        <dbReference type="ARBA" id="ARBA00023163"/>
    </source>
</evidence>
<dbReference type="InterPro" id="IPR039425">
    <property type="entry name" value="RNA_pol_sigma-70-like"/>
</dbReference>
<dbReference type="PANTHER" id="PTHR43133:SF63">
    <property type="entry name" value="RNA POLYMERASE SIGMA FACTOR FECI-RELATED"/>
    <property type="match status" value="1"/>
</dbReference>
<geneLocation type="plasmid" evidence="7 8">
    <name>At</name>
</geneLocation>
<dbReference type="KEGG" id="atu:Atu5309"/>
<dbReference type="Gene3D" id="1.10.1740.10">
    <property type="match status" value="1"/>
</dbReference>
<dbReference type="BioCyc" id="AGRO:ATU5309-MONOMER"/>
<dbReference type="Pfam" id="PF04542">
    <property type="entry name" value="Sigma70_r2"/>
    <property type="match status" value="1"/>
</dbReference>
<evidence type="ECO:0000259" key="5">
    <source>
        <dbReference type="Pfam" id="PF04542"/>
    </source>
</evidence>
<keyword evidence="7" id="KW-0614">Plasmid</keyword>
<evidence type="ECO:0000313" key="8">
    <source>
        <dbReference type="Proteomes" id="UP000000813"/>
    </source>
</evidence>
<protein>
    <submittedName>
        <fullName evidence="7">ECF family sigma factor</fullName>
    </submittedName>
</protein>
<dbReference type="InterPro" id="IPR014284">
    <property type="entry name" value="RNA_pol_sigma-70_dom"/>
</dbReference>
<dbReference type="InterPro" id="IPR036388">
    <property type="entry name" value="WH-like_DNA-bd_sf"/>
</dbReference>
<evidence type="ECO:0000256" key="2">
    <source>
        <dbReference type="ARBA" id="ARBA00023015"/>
    </source>
</evidence>
<dbReference type="RefSeq" id="WP_010974565.1">
    <property type="nucleotide sequence ID" value="NC_003064.2"/>
</dbReference>
<dbReference type="GeneID" id="1137082"/>
<dbReference type="InterPro" id="IPR013249">
    <property type="entry name" value="RNA_pol_sigma70_r4_t2"/>
</dbReference>
<accession>A9CLE0</accession>
<gene>
    <name evidence="7" type="ordered locus">Atu5309</name>
</gene>
<dbReference type="PhylomeDB" id="A9CLE0"/>